<feature type="compositionally biased region" description="Polar residues" evidence="1">
    <location>
        <begin position="42"/>
        <end position="55"/>
    </location>
</feature>
<protein>
    <submittedName>
        <fullName evidence="2">Uncharacterized protein</fullName>
    </submittedName>
</protein>
<organism evidence="2 3">
    <name type="scientific">Dreissena polymorpha</name>
    <name type="common">Zebra mussel</name>
    <name type="synonym">Mytilus polymorpha</name>
    <dbReference type="NCBI Taxonomy" id="45954"/>
    <lineage>
        <taxon>Eukaryota</taxon>
        <taxon>Metazoa</taxon>
        <taxon>Spiralia</taxon>
        <taxon>Lophotrochozoa</taxon>
        <taxon>Mollusca</taxon>
        <taxon>Bivalvia</taxon>
        <taxon>Autobranchia</taxon>
        <taxon>Heteroconchia</taxon>
        <taxon>Euheterodonta</taxon>
        <taxon>Imparidentia</taxon>
        <taxon>Neoheterodontei</taxon>
        <taxon>Myida</taxon>
        <taxon>Dreissenoidea</taxon>
        <taxon>Dreissenidae</taxon>
        <taxon>Dreissena</taxon>
    </lineage>
</organism>
<feature type="region of interest" description="Disordered" evidence="1">
    <location>
        <begin position="76"/>
        <end position="121"/>
    </location>
</feature>
<proteinExistence type="predicted"/>
<accession>A0A9D4KKF7</accession>
<dbReference type="EMBL" id="JAIWYP010000004">
    <property type="protein sequence ID" value="KAH3841195.1"/>
    <property type="molecule type" value="Genomic_DNA"/>
</dbReference>
<dbReference type="AlphaFoldDB" id="A0A9D4KKF7"/>
<evidence type="ECO:0000313" key="3">
    <source>
        <dbReference type="Proteomes" id="UP000828390"/>
    </source>
</evidence>
<sequence>MRNLKRPTGQVARWLDTLGNYNLIVSHRAGSSHGNADALSRSPCSNDTTQQSRNTIGDDADDHCESEVCRVVPAATVIDPSTTLPDSSTERAVTKSKSTSDSIPKPTMTTDWTSSRICAAQ</sequence>
<feature type="compositionally biased region" description="Polar residues" evidence="1">
    <location>
        <begin position="94"/>
        <end position="121"/>
    </location>
</feature>
<feature type="region of interest" description="Disordered" evidence="1">
    <location>
        <begin position="30"/>
        <end position="61"/>
    </location>
</feature>
<gene>
    <name evidence="2" type="ORF">DPMN_114652</name>
</gene>
<evidence type="ECO:0000256" key="1">
    <source>
        <dbReference type="SAM" id="MobiDB-lite"/>
    </source>
</evidence>
<evidence type="ECO:0000313" key="2">
    <source>
        <dbReference type="EMBL" id="KAH3841195.1"/>
    </source>
</evidence>
<dbReference type="Proteomes" id="UP000828390">
    <property type="component" value="Unassembled WGS sequence"/>
</dbReference>
<comment type="caution">
    <text evidence="2">The sequence shown here is derived from an EMBL/GenBank/DDBJ whole genome shotgun (WGS) entry which is preliminary data.</text>
</comment>
<reference evidence="2" key="2">
    <citation type="submission" date="2020-11" db="EMBL/GenBank/DDBJ databases">
        <authorList>
            <person name="McCartney M.A."/>
            <person name="Auch B."/>
            <person name="Kono T."/>
            <person name="Mallez S."/>
            <person name="Becker A."/>
            <person name="Gohl D.M."/>
            <person name="Silverstein K.A.T."/>
            <person name="Koren S."/>
            <person name="Bechman K.B."/>
            <person name="Herman A."/>
            <person name="Abrahante J.E."/>
            <person name="Garbe J."/>
        </authorList>
    </citation>
    <scope>NUCLEOTIDE SEQUENCE</scope>
    <source>
        <strain evidence="2">Duluth1</strain>
        <tissue evidence="2">Whole animal</tissue>
    </source>
</reference>
<keyword evidence="3" id="KW-1185">Reference proteome</keyword>
<name>A0A9D4KKF7_DREPO</name>
<reference evidence="2" key="1">
    <citation type="journal article" date="2019" name="bioRxiv">
        <title>The Genome of the Zebra Mussel, Dreissena polymorpha: A Resource for Invasive Species Research.</title>
        <authorList>
            <person name="McCartney M.A."/>
            <person name="Auch B."/>
            <person name="Kono T."/>
            <person name="Mallez S."/>
            <person name="Zhang Y."/>
            <person name="Obille A."/>
            <person name="Becker A."/>
            <person name="Abrahante J.E."/>
            <person name="Garbe J."/>
            <person name="Badalamenti J.P."/>
            <person name="Herman A."/>
            <person name="Mangelson H."/>
            <person name="Liachko I."/>
            <person name="Sullivan S."/>
            <person name="Sone E.D."/>
            <person name="Koren S."/>
            <person name="Silverstein K.A.T."/>
            <person name="Beckman K.B."/>
            <person name="Gohl D.M."/>
        </authorList>
    </citation>
    <scope>NUCLEOTIDE SEQUENCE</scope>
    <source>
        <strain evidence="2">Duluth1</strain>
        <tissue evidence="2">Whole animal</tissue>
    </source>
</reference>